<dbReference type="Gene3D" id="2.60.40.10">
    <property type="entry name" value="Immunoglobulins"/>
    <property type="match status" value="1"/>
</dbReference>
<dbReference type="InterPro" id="IPR013783">
    <property type="entry name" value="Ig-like_fold"/>
</dbReference>
<dbReference type="InterPro" id="IPR013098">
    <property type="entry name" value="Ig_I-set"/>
</dbReference>
<dbReference type="AlphaFoldDB" id="A0AAN9U262"/>
<reference evidence="5 6" key="1">
    <citation type="submission" date="2024-03" db="EMBL/GenBank/DDBJ databases">
        <title>Adaptation during the transition from Ophiocordyceps entomopathogen to insect associate is accompanied by gene loss and intensified selection.</title>
        <authorList>
            <person name="Ward C.M."/>
            <person name="Onetto C.A."/>
            <person name="Borneman A.R."/>
        </authorList>
    </citation>
    <scope>NUCLEOTIDE SEQUENCE [LARGE SCALE GENOMIC DNA]</scope>
    <source>
        <strain evidence="5">AWRI1</strain>
        <tissue evidence="5">Single Adult Female</tissue>
    </source>
</reference>
<evidence type="ECO:0000256" key="3">
    <source>
        <dbReference type="ARBA" id="ARBA00023319"/>
    </source>
</evidence>
<organism evidence="5 6">
    <name type="scientific">Parthenolecanium corni</name>
    <dbReference type="NCBI Taxonomy" id="536013"/>
    <lineage>
        <taxon>Eukaryota</taxon>
        <taxon>Metazoa</taxon>
        <taxon>Ecdysozoa</taxon>
        <taxon>Arthropoda</taxon>
        <taxon>Hexapoda</taxon>
        <taxon>Insecta</taxon>
        <taxon>Pterygota</taxon>
        <taxon>Neoptera</taxon>
        <taxon>Paraneoptera</taxon>
        <taxon>Hemiptera</taxon>
        <taxon>Sternorrhyncha</taxon>
        <taxon>Coccoidea</taxon>
        <taxon>Coccidae</taxon>
        <taxon>Parthenolecanium</taxon>
    </lineage>
</organism>
<keyword evidence="3" id="KW-0393">Immunoglobulin domain</keyword>
<dbReference type="GO" id="GO:0098609">
    <property type="term" value="P:cell-cell adhesion"/>
    <property type="evidence" value="ECO:0007669"/>
    <property type="project" value="TreeGrafter"/>
</dbReference>
<keyword evidence="2" id="KW-1015">Disulfide bond</keyword>
<dbReference type="SMART" id="SM00409">
    <property type="entry name" value="IG"/>
    <property type="match status" value="1"/>
</dbReference>
<keyword evidence="1" id="KW-0677">Repeat</keyword>
<dbReference type="SMART" id="SM00408">
    <property type="entry name" value="IGc2"/>
    <property type="match status" value="1"/>
</dbReference>
<dbReference type="PROSITE" id="PS50835">
    <property type="entry name" value="IG_LIKE"/>
    <property type="match status" value="1"/>
</dbReference>
<accession>A0AAN9U262</accession>
<evidence type="ECO:0000313" key="6">
    <source>
        <dbReference type="Proteomes" id="UP001367676"/>
    </source>
</evidence>
<evidence type="ECO:0000256" key="1">
    <source>
        <dbReference type="ARBA" id="ARBA00022737"/>
    </source>
</evidence>
<evidence type="ECO:0000256" key="2">
    <source>
        <dbReference type="ARBA" id="ARBA00023157"/>
    </source>
</evidence>
<dbReference type="InterPro" id="IPR036179">
    <property type="entry name" value="Ig-like_dom_sf"/>
</dbReference>
<dbReference type="Proteomes" id="UP001367676">
    <property type="component" value="Unassembled WGS sequence"/>
</dbReference>
<proteinExistence type="predicted"/>
<evidence type="ECO:0000259" key="4">
    <source>
        <dbReference type="PROSITE" id="PS50835"/>
    </source>
</evidence>
<dbReference type="FunFam" id="2.60.40.10:FF:000032">
    <property type="entry name" value="palladin isoform X1"/>
    <property type="match status" value="1"/>
</dbReference>
<evidence type="ECO:0000313" key="5">
    <source>
        <dbReference type="EMBL" id="KAK7604349.1"/>
    </source>
</evidence>
<dbReference type="Pfam" id="PF07679">
    <property type="entry name" value="I-set"/>
    <property type="match status" value="1"/>
</dbReference>
<keyword evidence="6" id="KW-1185">Reference proteome</keyword>
<dbReference type="PANTHER" id="PTHR44170:SF11">
    <property type="entry name" value="ROUNDABOUT HOMOLOG 4"/>
    <property type="match status" value="1"/>
</dbReference>
<feature type="domain" description="Ig-like" evidence="4">
    <location>
        <begin position="13"/>
        <end position="101"/>
    </location>
</feature>
<comment type="caution">
    <text evidence="5">The sequence shown here is derived from an EMBL/GenBank/DDBJ whole genome shotgun (WGS) entry which is preliminary data.</text>
</comment>
<gene>
    <name evidence="5" type="ORF">V9T40_005535</name>
</gene>
<dbReference type="EMBL" id="JBBCAQ010000003">
    <property type="protein sequence ID" value="KAK7604349.1"/>
    <property type="molecule type" value="Genomic_DNA"/>
</dbReference>
<dbReference type="PANTHER" id="PTHR44170">
    <property type="entry name" value="PROTEIN SIDEKICK"/>
    <property type="match status" value="1"/>
</dbReference>
<name>A0AAN9U262_9HEMI</name>
<sequence>MHCSSYLVADLKKQFVTSPHPLSVEVGKQVEMRCIPPAGEPPPDVYWLKNNVKIEPGDKDVILSKEGHLLISEAKLQDTANYTCVAENIAVKRQSDPAMLTVYGEFSVF</sequence>
<dbReference type="InterPro" id="IPR007110">
    <property type="entry name" value="Ig-like_dom"/>
</dbReference>
<protein>
    <recommendedName>
        <fullName evidence="4">Ig-like domain-containing protein</fullName>
    </recommendedName>
</protein>
<dbReference type="InterPro" id="IPR003599">
    <property type="entry name" value="Ig_sub"/>
</dbReference>
<dbReference type="SUPFAM" id="SSF48726">
    <property type="entry name" value="Immunoglobulin"/>
    <property type="match status" value="1"/>
</dbReference>
<dbReference type="InterPro" id="IPR003598">
    <property type="entry name" value="Ig_sub2"/>
</dbReference>